<sequence length="127" mass="14016">MDHSVEAAAAPAVPQELLEEMLWVFRVEDASPWNSAILTLASIVIVISIVLLVRSIQANRNQKMLPPEEQIPEVLYLAEARNKDDNSTNTQRETLLSEKPDLAQVETELKESTVPSALLPDPLGSES</sequence>
<dbReference type="Pfam" id="PF15048">
    <property type="entry name" value="OSTbeta"/>
    <property type="match status" value="1"/>
</dbReference>
<keyword evidence="3" id="KW-1185">Reference proteome</keyword>
<keyword evidence="2" id="KW-0812">Transmembrane</keyword>
<organism evidence="3 4">
    <name type="scientific">Orycteropus afer afer</name>
    <dbReference type="NCBI Taxonomy" id="1230840"/>
    <lineage>
        <taxon>Eukaryota</taxon>
        <taxon>Metazoa</taxon>
        <taxon>Chordata</taxon>
        <taxon>Craniata</taxon>
        <taxon>Vertebrata</taxon>
        <taxon>Euteleostomi</taxon>
        <taxon>Mammalia</taxon>
        <taxon>Eutheria</taxon>
        <taxon>Afrotheria</taxon>
        <taxon>Tubulidentata</taxon>
        <taxon>Orycteropodidae</taxon>
        <taxon>Orycteropus</taxon>
    </lineage>
</organism>
<dbReference type="Proteomes" id="UP000694850">
    <property type="component" value="Unplaced"/>
</dbReference>
<evidence type="ECO:0000313" key="3">
    <source>
        <dbReference type="Proteomes" id="UP000694850"/>
    </source>
</evidence>
<dbReference type="GO" id="GO:0046982">
    <property type="term" value="F:protein heterodimerization activity"/>
    <property type="evidence" value="ECO:0007669"/>
    <property type="project" value="InterPro"/>
</dbReference>
<feature type="transmembrane region" description="Helical" evidence="2">
    <location>
        <begin position="33"/>
        <end position="53"/>
    </location>
</feature>
<proteinExistence type="predicted"/>
<dbReference type="OrthoDB" id="9899510at2759"/>
<dbReference type="RefSeq" id="XP_007956965.1">
    <property type="nucleotide sequence ID" value="XM_007958774.1"/>
</dbReference>
<dbReference type="GO" id="GO:0032991">
    <property type="term" value="C:protein-containing complex"/>
    <property type="evidence" value="ECO:0007669"/>
    <property type="project" value="TreeGrafter"/>
</dbReference>
<accession>A0A8B7B9W0</accession>
<dbReference type="CTD" id="123264"/>
<dbReference type="PANTHER" id="PTHR36129:SF1">
    <property type="entry name" value="ORGANIC SOLUTE TRANSPORTER SUBUNIT BETA"/>
    <property type="match status" value="1"/>
</dbReference>
<evidence type="ECO:0000256" key="1">
    <source>
        <dbReference type="SAM" id="MobiDB-lite"/>
    </source>
</evidence>
<name>A0A8B7B9W0_ORYAF</name>
<keyword evidence="2" id="KW-1133">Transmembrane helix</keyword>
<dbReference type="InterPro" id="IPR029387">
    <property type="entry name" value="OSTbeta"/>
</dbReference>
<dbReference type="GO" id="GO:0022857">
    <property type="term" value="F:transmembrane transporter activity"/>
    <property type="evidence" value="ECO:0007669"/>
    <property type="project" value="InterPro"/>
</dbReference>
<evidence type="ECO:0000313" key="4">
    <source>
        <dbReference type="RefSeq" id="XP_007956965.1"/>
    </source>
</evidence>
<feature type="region of interest" description="Disordered" evidence="1">
    <location>
        <begin position="80"/>
        <end position="127"/>
    </location>
</feature>
<dbReference type="GO" id="GO:0015721">
    <property type="term" value="P:bile acid and bile salt transport"/>
    <property type="evidence" value="ECO:0007669"/>
    <property type="project" value="InterPro"/>
</dbReference>
<dbReference type="AlphaFoldDB" id="A0A8B7B9W0"/>
<dbReference type="PANTHER" id="PTHR36129">
    <property type="entry name" value="ORGANIC SOLUTE TRANSPORTER SUBUNIT BETA-RELATED"/>
    <property type="match status" value="1"/>
</dbReference>
<keyword evidence="2" id="KW-0472">Membrane</keyword>
<dbReference type="GeneID" id="103212840"/>
<feature type="compositionally biased region" description="Basic and acidic residues" evidence="1">
    <location>
        <begin position="95"/>
        <end position="111"/>
    </location>
</feature>
<evidence type="ECO:0000256" key="2">
    <source>
        <dbReference type="SAM" id="Phobius"/>
    </source>
</evidence>
<dbReference type="GO" id="GO:0005886">
    <property type="term" value="C:plasma membrane"/>
    <property type="evidence" value="ECO:0007669"/>
    <property type="project" value="InterPro"/>
</dbReference>
<protein>
    <submittedName>
        <fullName evidence="4">Organic solute transporter subunit beta</fullName>
    </submittedName>
</protein>
<reference evidence="4" key="1">
    <citation type="submission" date="2025-08" db="UniProtKB">
        <authorList>
            <consortium name="RefSeq"/>
        </authorList>
    </citation>
    <scope>IDENTIFICATION</scope>
</reference>
<dbReference type="InterPro" id="IPR052678">
    <property type="entry name" value="OST-beta_subunit"/>
</dbReference>
<gene>
    <name evidence="4" type="primary">SLC51B</name>
</gene>